<feature type="zinc finger region" description="C3H1-type" evidence="5">
    <location>
        <begin position="1"/>
        <end position="28"/>
    </location>
</feature>
<dbReference type="CDD" id="cd00143">
    <property type="entry name" value="PP2Cc"/>
    <property type="match status" value="1"/>
</dbReference>
<comment type="subcellular location">
    <subcellularLocation>
        <location evidence="1">Membrane</location>
        <topology evidence="1">Peripheral membrane protein</topology>
    </subcellularLocation>
</comment>
<dbReference type="SUPFAM" id="SSF81606">
    <property type="entry name" value="PP2C-like"/>
    <property type="match status" value="1"/>
</dbReference>
<feature type="compositionally biased region" description="Basic residues" evidence="7">
    <location>
        <begin position="62"/>
        <end position="93"/>
    </location>
</feature>
<evidence type="ECO:0000259" key="9">
    <source>
        <dbReference type="PROSITE" id="PS51746"/>
    </source>
</evidence>
<dbReference type="SMART" id="SM00332">
    <property type="entry name" value="PP2Cc"/>
    <property type="match status" value="1"/>
</dbReference>
<reference evidence="10" key="1">
    <citation type="submission" date="2021-01" db="EMBL/GenBank/DDBJ databases">
        <authorList>
            <person name="Corre E."/>
            <person name="Pelletier E."/>
            <person name="Niang G."/>
            <person name="Scheremetjew M."/>
            <person name="Finn R."/>
            <person name="Kale V."/>
            <person name="Holt S."/>
            <person name="Cochrane G."/>
            <person name="Meng A."/>
            <person name="Brown T."/>
            <person name="Cohen L."/>
        </authorList>
    </citation>
    <scope>NUCLEOTIDE SEQUENCE</scope>
    <source>
        <strain evidence="10">CCMP622</strain>
    </source>
</reference>
<feature type="compositionally biased region" description="Basic residues" evidence="7">
    <location>
        <begin position="621"/>
        <end position="639"/>
    </location>
</feature>
<protein>
    <recommendedName>
        <fullName evidence="11">Protein-serine/threonine phosphatase</fullName>
    </recommendedName>
</protein>
<dbReference type="GO" id="GO:0008270">
    <property type="term" value="F:zinc ion binding"/>
    <property type="evidence" value="ECO:0007669"/>
    <property type="project" value="UniProtKB-KW"/>
</dbReference>
<dbReference type="Pfam" id="PF00642">
    <property type="entry name" value="zf-CCCH"/>
    <property type="match status" value="1"/>
</dbReference>
<dbReference type="InterPro" id="IPR015655">
    <property type="entry name" value="PP2C"/>
</dbReference>
<evidence type="ECO:0000313" key="10">
    <source>
        <dbReference type="EMBL" id="CAD9753559.1"/>
    </source>
</evidence>
<dbReference type="PROSITE" id="PS51746">
    <property type="entry name" value="PPM_2"/>
    <property type="match status" value="1"/>
</dbReference>
<evidence type="ECO:0008006" key="11">
    <source>
        <dbReference type="Google" id="ProtNLM"/>
    </source>
</evidence>
<dbReference type="InterPro" id="IPR000222">
    <property type="entry name" value="PP2C_BS"/>
</dbReference>
<keyword evidence="4 6" id="KW-0904">Protein phosphatase</keyword>
<feature type="domain" description="PPM-type phosphatase" evidence="9">
    <location>
        <begin position="269"/>
        <end position="547"/>
    </location>
</feature>
<dbReference type="Pfam" id="PF00481">
    <property type="entry name" value="PP2C"/>
    <property type="match status" value="1"/>
</dbReference>
<feature type="compositionally biased region" description="Basic and acidic residues" evidence="7">
    <location>
        <begin position="108"/>
        <end position="127"/>
    </location>
</feature>
<dbReference type="GO" id="GO:0016020">
    <property type="term" value="C:membrane"/>
    <property type="evidence" value="ECO:0007669"/>
    <property type="project" value="UniProtKB-SubCell"/>
</dbReference>
<dbReference type="GO" id="GO:0004722">
    <property type="term" value="F:protein serine/threonine phosphatase activity"/>
    <property type="evidence" value="ECO:0007669"/>
    <property type="project" value="InterPro"/>
</dbReference>
<organism evidence="10">
    <name type="scientific">Lotharella oceanica</name>
    <dbReference type="NCBI Taxonomy" id="641309"/>
    <lineage>
        <taxon>Eukaryota</taxon>
        <taxon>Sar</taxon>
        <taxon>Rhizaria</taxon>
        <taxon>Cercozoa</taxon>
        <taxon>Chlorarachniophyceae</taxon>
        <taxon>Lotharella</taxon>
    </lineage>
</organism>
<dbReference type="SMART" id="SM00356">
    <property type="entry name" value="ZnF_C3H1"/>
    <property type="match status" value="1"/>
</dbReference>
<evidence type="ECO:0000259" key="8">
    <source>
        <dbReference type="PROSITE" id="PS50103"/>
    </source>
</evidence>
<dbReference type="PROSITE" id="PS01032">
    <property type="entry name" value="PPM_1"/>
    <property type="match status" value="1"/>
</dbReference>
<name>A0A7S2TLA1_9EUKA</name>
<dbReference type="InterPro" id="IPR000571">
    <property type="entry name" value="Znf_CCCH"/>
</dbReference>
<dbReference type="AlphaFoldDB" id="A0A7S2TLA1"/>
<dbReference type="PANTHER" id="PTHR47992">
    <property type="entry name" value="PROTEIN PHOSPHATASE"/>
    <property type="match status" value="1"/>
</dbReference>
<feature type="domain" description="C3H1-type" evidence="8">
    <location>
        <begin position="1"/>
        <end position="28"/>
    </location>
</feature>
<proteinExistence type="inferred from homology"/>
<evidence type="ECO:0000256" key="1">
    <source>
        <dbReference type="ARBA" id="ARBA00004170"/>
    </source>
</evidence>
<feature type="compositionally biased region" description="Gly residues" evidence="7">
    <location>
        <begin position="40"/>
        <end position="53"/>
    </location>
</feature>
<keyword evidence="2 5" id="KW-0479">Metal-binding</keyword>
<keyword evidence="3 6" id="KW-0378">Hydrolase</keyword>
<dbReference type="EMBL" id="HBHP01007660">
    <property type="protein sequence ID" value="CAD9753559.1"/>
    <property type="molecule type" value="Transcribed_RNA"/>
</dbReference>
<evidence type="ECO:0000256" key="6">
    <source>
        <dbReference type="RuleBase" id="RU003465"/>
    </source>
</evidence>
<keyword evidence="5" id="KW-0862">Zinc</keyword>
<dbReference type="InterPro" id="IPR001932">
    <property type="entry name" value="PPM-type_phosphatase-like_dom"/>
</dbReference>
<evidence type="ECO:0000256" key="3">
    <source>
        <dbReference type="ARBA" id="ARBA00022801"/>
    </source>
</evidence>
<evidence type="ECO:0000256" key="4">
    <source>
        <dbReference type="ARBA" id="ARBA00022912"/>
    </source>
</evidence>
<comment type="similarity">
    <text evidence="6">Belongs to the PP2C family.</text>
</comment>
<evidence type="ECO:0000256" key="5">
    <source>
        <dbReference type="PROSITE-ProRule" id="PRU00723"/>
    </source>
</evidence>
<dbReference type="Gene3D" id="3.60.40.10">
    <property type="entry name" value="PPM-type phosphatase domain"/>
    <property type="match status" value="1"/>
</dbReference>
<evidence type="ECO:0000256" key="2">
    <source>
        <dbReference type="ARBA" id="ARBA00022723"/>
    </source>
</evidence>
<feature type="region of interest" description="Disordered" evidence="7">
    <location>
        <begin position="243"/>
        <end position="262"/>
    </location>
</feature>
<accession>A0A7S2TLA1</accession>
<keyword evidence="5" id="KW-0863">Zinc-finger</keyword>
<sequence>MSQDICFQWRDTGTCRFGAECKFEHGGVAVAGPSLPPGFPSGGGGGDKGGSGNGRRRDDRRRNGRKRSRSRDRDRYRRGRRRRSRSRDRRRGSHSPDPFGRNVRRRSSSIEREEAQRAEKRHQEELKRQEEIRLAREREKERKRELRELTASARWDGEGPRPPGTDINNYRHDKDMGYVAKNKCWVWTPGETNLWYQKRSGRYYVYDRASHSYVYSHGGIDPVLEAQMEAENPVVEEPVKVQAGEGAWSSKTEAAPEVEEMKEPVKQKKYHFGTESWAGRKETLEDRYCEDEYIDGLGVMFGMFDGHGGFACAEHASKRIPKHLSSVWPKHKSSGRESEAVAEAFSEAFANTDSEYLKISKKKNAEDGSTAVCALIVGDLSKDPDEPPRLYTANLGDSRAILCRAGEAIPLTKDHKPNDRDEKKRIEGCGGKVVQIGSVWRVTKRDVTNRPTVKVFLSTSRSLGDRPLKIPDPLVSGQPEIKMLRISPNDYCIVLVCDGVTDVMTDQEIVDVACDYLEDPQVAAKQVVKAAYNKKSKDNLTAMVIRLTKLCDGADKTIKKYRAARRAKEEVSRICHARQGFSCTNYIFSSGEWVGREMCRAHTEPVITMSRTCRISMRACQNRRRPEKKRRPRRRLPKRRKTSICSRKWWIFRFLCLLQILVPHRAHHIGITHARMPRLAIKLPLMDGRLKTR</sequence>
<gene>
    <name evidence="10" type="ORF">LSP00402_LOCUS4750</name>
</gene>
<evidence type="ECO:0000256" key="7">
    <source>
        <dbReference type="SAM" id="MobiDB-lite"/>
    </source>
</evidence>
<dbReference type="PROSITE" id="PS50103">
    <property type="entry name" value="ZF_C3H1"/>
    <property type="match status" value="1"/>
</dbReference>
<feature type="region of interest" description="Disordered" evidence="7">
    <location>
        <begin position="620"/>
        <end position="639"/>
    </location>
</feature>
<feature type="region of interest" description="Disordered" evidence="7">
    <location>
        <begin position="27"/>
        <end position="127"/>
    </location>
</feature>
<dbReference type="InterPro" id="IPR036457">
    <property type="entry name" value="PPM-type-like_dom_sf"/>
</dbReference>